<evidence type="ECO:0000313" key="7">
    <source>
        <dbReference type="Proteomes" id="UP000327157"/>
    </source>
</evidence>
<dbReference type="PRINTS" id="PR00364">
    <property type="entry name" value="DISEASERSIST"/>
</dbReference>
<feature type="region of interest" description="Disordered" evidence="4">
    <location>
        <begin position="1"/>
        <end position="20"/>
    </location>
</feature>
<evidence type="ECO:0000256" key="4">
    <source>
        <dbReference type="SAM" id="MobiDB-lite"/>
    </source>
</evidence>
<dbReference type="GO" id="GO:0043531">
    <property type="term" value="F:ADP binding"/>
    <property type="evidence" value="ECO:0007669"/>
    <property type="project" value="InterPro"/>
</dbReference>
<dbReference type="FunFam" id="3.40.50.10140:FF:000007">
    <property type="entry name" value="Disease resistance protein (TIR-NBS-LRR class)"/>
    <property type="match status" value="1"/>
</dbReference>
<dbReference type="GO" id="GO:0007165">
    <property type="term" value="P:signal transduction"/>
    <property type="evidence" value="ECO:0007669"/>
    <property type="project" value="InterPro"/>
</dbReference>
<dbReference type="Gene3D" id="1.10.8.430">
    <property type="entry name" value="Helical domain of apoptotic protease-activating factors"/>
    <property type="match status" value="1"/>
</dbReference>
<dbReference type="Pfam" id="PF23282">
    <property type="entry name" value="WHD_ROQ1"/>
    <property type="match status" value="1"/>
</dbReference>
<dbReference type="Pfam" id="PF01582">
    <property type="entry name" value="TIR"/>
    <property type="match status" value="1"/>
</dbReference>
<dbReference type="InterPro" id="IPR044974">
    <property type="entry name" value="Disease_R_plants"/>
</dbReference>
<dbReference type="SUPFAM" id="SSF52540">
    <property type="entry name" value="P-loop containing nucleoside triphosphate hydrolases"/>
    <property type="match status" value="1"/>
</dbReference>
<keyword evidence="1" id="KW-0433">Leucine-rich repeat</keyword>
<dbReference type="OrthoDB" id="1165793at2759"/>
<dbReference type="PROSITE" id="PS50104">
    <property type="entry name" value="TIR"/>
    <property type="match status" value="1"/>
</dbReference>
<reference evidence="6 7" key="1">
    <citation type="submission" date="2019-09" db="EMBL/GenBank/DDBJ databases">
        <authorList>
            <person name="Ou C."/>
        </authorList>
    </citation>
    <scope>NUCLEOTIDE SEQUENCE [LARGE SCALE GENOMIC DNA]</scope>
    <source>
        <strain evidence="6">S2</strain>
        <tissue evidence="6">Leaf</tissue>
    </source>
</reference>
<dbReference type="InterPro" id="IPR032675">
    <property type="entry name" value="LRR_dom_sf"/>
</dbReference>
<gene>
    <name evidence="6" type="ORF">D8674_038323</name>
</gene>
<dbReference type="Gene3D" id="3.40.50.300">
    <property type="entry name" value="P-loop containing nucleotide triphosphate hydrolases"/>
    <property type="match status" value="1"/>
</dbReference>
<evidence type="ECO:0000256" key="2">
    <source>
        <dbReference type="ARBA" id="ARBA00022737"/>
    </source>
</evidence>
<evidence type="ECO:0000313" key="6">
    <source>
        <dbReference type="EMBL" id="KAB2600804.1"/>
    </source>
</evidence>
<keyword evidence="3" id="KW-0520">NAD</keyword>
<dbReference type="PANTHER" id="PTHR11017">
    <property type="entry name" value="LEUCINE-RICH REPEAT-CONTAINING PROTEIN"/>
    <property type="match status" value="1"/>
</dbReference>
<dbReference type="InterPro" id="IPR027417">
    <property type="entry name" value="P-loop_NTPase"/>
</dbReference>
<dbReference type="InterPro" id="IPR035897">
    <property type="entry name" value="Toll_tir_struct_dom_sf"/>
</dbReference>
<reference evidence="6 7" key="2">
    <citation type="submission" date="2019-11" db="EMBL/GenBank/DDBJ databases">
        <title>A de novo genome assembly of a pear dwarfing rootstock.</title>
        <authorList>
            <person name="Wang F."/>
            <person name="Wang J."/>
            <person name="Li S."/>
            <person name="Zhang Y."/>
            <person name="Fang M."/>
            <person name="Ma L."/>
            <person name="Zhao Y."/>
            <person name="Jiang S."/>
        </authorList>
    </citation>
    <scope>NUCLEOTIDE SEQUENCE [LARGE SCALE GENOMIC DNA]</scope>
    <source>
        <strain evidence="6">S2</strain>
        <tissue evidence="6">Leaf</tissue>
    </source>
</reference>
<dbReference type="Proteomes" id="UP000327157">
    <property type="component" value="Unassembled WGS sequence"/>
</dbReference>
<dbReference type="GO" id="GO:0006952">
    <property type="term" value="P:defense response"/>
    <property type="evidence" value="ECO:0007669"/>
    <property type="project" value="InterPro"/>
</dbReference>
<dbReference type="InterPro" id="IPR000157">
    <property type="entry name" value="TIR_dom"/>
</dbReference>
<name>A0A5N5FRB1_9ROSA</name>
<dbReference type="SUPFAM" id="SSF52058">
    <property type="entry name" value="L domain-like"/>
    <property type="match status" value="1"/>
</dbReference>
<sequence>MALVIGTQESSSSKSNSSTSRCSYDVFLSFRGEDTRKTFTDHLYTAFVNASFRTFRDDDELERGEDIKLEFVKAIQQSRSSVVVFSKDYASSRWCLNELVMILKRRRTSNHVVLPVFYDLDPSHLRKQTGCIAKAFARHQKTQSFDTVKGWREALAEAADLAGMVLQNEEDGHESKFIMKIVKVIEDKLRRTPISVDANLVGIQSRVKHINLWLQDGSKDVVILVIHGMRGIGKTTIAKFVYGSNFERFERHSFVENIRDFSEKSNGLIQIQKQLLHDILNGRKVKIHSISEGMAKIEDAICSKRVLLVLDDVDCMEQLDGLLRMQDQFYPGSKIIITTSNAGLLNSYHHMVKFHSCQTLNNSESLELFSLHAFGQDHPTESYSDVSKRFVHHCGGLPLALKILGSSMAGKNIAVWESAISKLKVIPDSQILKKLKISYESLQDSHDQDLFLHIACFFIGMEKDIIVRILDACDFFTVVGIQNLIDRNLVRLDGDNMVQMHHMIRDMARGIVRLESKGPGERSRLWHHKDSFAVLAEKNGTETIQGLALNMQNHPEYSSTRNSNQVVFETGAFSMMHKLRLLQLTYIELNGSYEEFPTSLRWLCWHKFLKGSIPSDFSLKNLVVLEMCYSSMRQVWTGTKFLPSLKILNLSHSNDLTETPDFSLVPNLEWLILKDCSSLVDVHESIGNLQGLVHLNMEYCKSIKKLPENISKLTSLETLIISGCSSLSVFPIDKRKMESLKVFQADGVQIHQLLTATEEVTLWPRRSVEITWASYLPCNLVDLSLRNCNLGDDDFPREFGNLSALCSLNLGGNPIHSLPDCIRGVAGLRRLSFEYCKRLKSLVRLPTVGHLIIADCEKLETVTFKSLSEVYSRMRSIECRGNHKLVEFESVYKMEPIERVDIEMIYILGLSNLKYSTKSIMKYKIPARFHRWIEKRLPIQGLHEFGIFSTFLPGNYEVPQYDSFSHKSKGPSISFTVPVLPYCRIRGLNIFSVYEKSKSDESPNIRVKNMKGLCYTIMTEVRNKSKGLQWIYGPALFGMPSDDQDVIWLSHWKFGNKLEGGDELTVSVLTSSYMIYDEFQVKEFGMVTVTAQENFTKDNPFYPRVIAGDLSHYLLPGSSGTYLLCHNPVLERRDVLSYVWFKHNSNEITGVCECTLVEHEESSSSNSNSIDSNGAGRGWKVGLSIMTMATIFLRCFQLHKCLSLEDGNNGA</sequence>
<keyword evidence="7" id="KW-1185">Reference proteome</keyword>
<dbReference type="PANTHER" id="PTHR11017:SF563">
    <property type="entry name" value="TMV RESISTANCE PROTEIN N-LIKE"/>
    <property type="match status" value="1"/>
</dbReference>
<dbReference type="EMBL" id="SMOL01000706">
    <property type="protein sequence ID" value="KAB2600804.1"/>
    <property type="molecule type" value="Genomic_DNA"/>
</dbReference>
<evidence type="ECO:0000256" key="3">
    <source>
        <dbReference type="ARBA" id="ARBA00023027"/>
    </source>
</evidence>
<dbReference type="InterPro" id="IPR042197">
    <property type="entry name" value="Apaf_helical"/>
</dbReference>
<comment type="caution">
    <text evidence="6">The sequence shown here is derived from an EMBL/GenBank/DDBJ whole genome shotgun (WGS) entry which is preliminary data.</text>
</comment>
<dbReference type="Gene3D" id="3.80.10.10">
    <property type="entry name" value="Ribonuclease Inhibitor"/>
    <property type="match status" value="2"/>
</dbReference>
<dbReference type="InterPro" id="IPR058192">
    <property type="entry name" value="WHD_ROQ1-like"/>
</dbReference>
<dbReference type="Pfam" id="PF00931">
    <property type="entry name" value="NB-ARC"/>
    <property type="match status" value="1"/>
</dbReference>
<dbReference type="SUPFAM" id="SSF52200">
    <property type="entry name" value="Toll/Interleukin receptor TIR domain"/>
    <property type="match status" value="1"/>
</dbReference>
<dbReference type="Gene3D" id="3.40.50.10140">
    <property type="entry name" value="Toll/interleukin-1 receptor homology (TIR) domain"/>
    <property type="match status" value="1"/>
</dbReference>
<evidence type="ECO:0000256" key="1">
    <source>
        <dbReference type="ARBA" id="ARBA00022614"/>
    </source>
</evidence>
<dbReference type="InterPro" id="IPR002182">
    <property type="entry name" value="NB-ARC"/>
</dbReference>
<evidence type="ECO:0000259" key="5">
    <source>
        <dbReference type="PROSITE" id="PS50104"/>
    </source>
</evidence>
<dbReference type="AlphaFoldDB" id="A0A5N5FRB1"/>
<dbReference type="SMART" id="SM00255">
    <property type="entry name" value="TIR"/>
    <property type="match status" value="1"/>
</dbReference>
<organism evidence="6 7">
    <name type="scientific">Pyrus ussuriensis x Pyrus communis</name>
    <dbReference type="NCBI Taxonomy" id="2448454"/>
    <lineage>
        <taxon>Eukaryota</taxon>
        <taxon>Viridiplantae</taxon>
        <taxon>Streptophyta</taxon>
        <taxon>Embryophyta</taxon>
        <taxon>Tracheophyta</taxon>
        <taxon>Spermatophyta</taxon>
        <taxon>Magnoliopsida</taxon>
        <taxon>eudicotyledons</taxon>
        <taxon>Gunneridae</taxon>
        <taxon>Pentapetalae</taxon>
        <taxon>rosids</taxon>
        <taxon>fabids</taxon>
        <taxon>Rosales</taxon>
        <taxon>Rosaceae</taxon>
        <taxon>Amygdaloideae</taxon>
        <taxon>Maleae</taxon>
        <taxon>Pyrus</taxon>
    </lineage>
</organism>
<feature type="domain" description="TIR" evidence="5">
    <location>
        <begin position="22"/>
        <end position="189"/>
    </location>
</feature>
<feature type="compositionally biased region" description="Low complexity" evidence="4">
    <location>
        <begin position="10"/>
        <end position="20"/>
    </location>
</feature>
<protein>
    <submittedName>
        <fullName evidence="6">TMV resistance protein N-like</fullName>
    </submittedName>
</protein>
<proteinExistence type="predicted"/>
<keyword evidence="2" id="KW-0677">Repeat</keyword>
<accession>A0A5N5FRB1</accession>